<dbReference type="AlphaFoldDB" id="A0A0H5P7V7"/>
<organism evidence="1 2">
    <name type="scientific">Nocardia farcinica</name>
    <dbReference type="NCBI Taxonomy" id="37329"/>
    <lineage>
        <taxon>Bacteria</taxon>
        <taxon>Bacillati</taxon>
        <taxon>Actinomycetota</taxon>
        <taxon>Actinomycetes</taxon>
        <taxon>Mycobacteriales</taxon>
        <taxon>Nocardiaceae</taxon>
        <taxon>Nocardia</taxon>
    </lineage>
</organism>
<name>A0A0H5P7V7_NOCFR</name>
<protein>
    <recommendedName>
        <fullName evidence="3">DUF4259 domain-containing protein</fullName>
    </recommendedName>
</protein>
<sequence>MGAWGTGPFDNDGSHDAIAALRGADQAAAEAHVRQVFREVLAEEYVEVYEAQGAIGVAVLLAHLDQPLADPEISRAATDIAFTVTPELRQLAARCLRRLQGPADNEWFDLWDETGEGMGEAMVRSLDRYQDALAAH</sequence>
<dbReference type="InterPro" id="IPR025355">
    <property type="entry name" value="DUF4259"/>
</dbReference>
<keyword evidence="1" id="KW-0614">Plasmid</keyword>
<proteinExistence type="predicted"/>
<dbReference type="EMBL" id="LN868939">
    <property type="protein sequence ID" value="CRY83767.1"/>
    <property type="molecule type" value="Genomic_DNA"/>
</dbReference>
<dbReference type="RefSeq" id="WP_060594802.1">
    <property type="nucleotide sequence ID" value="NZ_CP031418.1"/>
</dbReference>
<accession>A0A0H5P7V7</accession>
<dbReference type="Proteomes" id="UP000057820">
    <property type="component" value="Plasmid 2"/>
</dbReference>
<gene>
    <name evidence="1" type="ORF">ERS450000_05673</name>
</gene>
<evidence type="ECO:0008006" key="3">
    <source>
        <dbReference type="Google" id="ProtNLM"/>
    </source>
</evidence>
<geneLocation type="plasmid" evidence="1">
    <name>2</name>
</geneLocation>
<evidence type="ECO:0000313" key="1">
    <source>
        <dbReference type="EMBL" id="CRY83767.1"/>
    </source>
</evidence>
<dbReference type="KEGG" id="nfr:ERS450000_05673"/>
<dbReference type="Pfam" id="PF14078">
    <property type="entry name" value="DUF4259"/>
    <property type="match status" value="1"/>
</dbReference>
<evidence type="ECO:0000313" key="2">
    <source>
        <dbReference type="Proteomes" id="UP000057820"/>
    </source>
</evidence>
<reference evidence="2" key="1">
    <citation type="submission" date="2015-03" db="EMBL/GenBank/DDBJ databases">
        <authorList>
            <consortium name="Pathogen Informatics"/>
        </authorList>
    </citation>
    <scope>NUCLEOTIDE SEQUENCE [LARGE SCALE GENOMIC DNA]</scope>
    <source>
        <strain evidence="2">NCTC11134</strain>
        <plasmid evidence="2">2</plasmid>
    </source>
</reference>